<accession>A0A218VVC1</accession>
<dbReference type="Proteomes" id="UP000197138">
    <property type="component" value="Unassembled WGS sequence"/>
</dbReference>
<comment type="caution">
    <text evidence="2">The sequence shown here is derived from an EMBL/GenBank/DDBJ whole genome shotgun (WGS) entry which is preliminary data.</text>
</comment>
<keyword evidence="1" id="KW-0732">Signal</keyword>
<reference evidence="3" key="1">
    <citation type="journal article" date="2017" name="Plant J.">
        <title>The pomegranate (Punica granatum L.) genome and the genomics of punicalagin biosynthesis.</title>
        <authorList>
            <person name="Qin G."/>
            <person name="Xu C."/>
            <person name="Ming R."/>
            <person name="Tang H."/>
            <person name="Guyot R."/>
            <person name="Kramer E.M."/>
            <person name="Hu Y."/>
            <person name="Yi X."/>
            <person name="Qi Y."/>
            <person name="Xu X."/>
            <person name="Gao Z."/>
            <person name="Pan H."/>
            <person name="Jian J."/>
            <person name="Tian Y."/>
            <person name="Yue Z."/>
            <person name="Xu Y."/>
        </authorList>
    </citation>
    <scope>NUCLEOTIDE SEQUENCE [LARGE SCALE GENOMIC DNA]</scope>
    <source>
        <strain evidence="3">cv. Dabenzi</strain>
    </source>
</reference>
<gene>
    <name evidence="2" type="ORF">CDL15_Pgr009269</name>
</gene>
<evidence type="ECO:0000256" key="1">
    <source>
        <dbReference type="SAM" id="SignalP"/>
    </source>
</evidence>
<dbReference type="EMBL" id="MTKT01005810">
    <property type="protein sequence ID" value="OWM64346.1"/>
    <property type="molecule type" value="Genomic_DNA"/>
</dbReference>
<feature type="signal peptide" evidence="1">
    <location>
        <begin position="1"/>
        <end position="22"/>
    </location>
</feature>
<evidence type="ECO:0000313" key="3">
    <source>
        <dbReference type="Proteomes" id="UP000197138"/>
    </source>
</evidence>
<name>A0A218VVC1_PUNGR</name>
<feature type="chain" id="PRO_5012758703" description="Secreted protein" evidence="1">
    <location>
        <begin position="23"/>
        <end position="73"/>
    </location>
</feature>
<evidence type="ECO:0000313" key="2">
    <source>
        <dbReference type="EMBL" id="OWM64346.1"/>
    </source>
</evidence>
<organism evidence="2 3">
    <name type="scientific">Punica granatum</name>
    <name type="common">Pomegranate</name>
    <dbReference type="NCBI Taxonomy" id="22663"/>
    <lineage>
        <taxon>Eukaryota</taxon>
        <taxon>Viridiplantae</taxon>
        <taxon>Streptophyta</taxon>
        <taxon>Embryophyta</taxon>
        <taxon>Tracheophyta</taxon>
        <taxon>Spermatophyta</taxon>
        <taxon>Magnoliopsida</taxon>
        <taxon>eudicotyledons</taxon>
        <taxon>Gunneridae</taxon>
        <taxon>Pentapetalae</taxon>
        <taxon>rosids</taxon>
        <taxon>malvids</taxon>
        <taxon>Myrtales</taxon>
        <taxon>Lythraceae</taxon>
        <taxon>Punica</taxon>
    </lineage>
</organism>
<protein>
    <recommendedName>
        <fullName evidence="4">Secreted protein</fullName>
    </recommendedName>
</protein>
<sequence>MVGSKLGRVLSCLFSYLHGAVGTCGKAEPARTGIAYEVAIVLHHPVDPAEVGPAKPTEELPKMRVGIGGLEVG</sequence>
<proteinExistence type="predicted"/>
<dbReference type="AlphaFoldDB" id="A0A218VVC1"/>
<evidence type="ECO:0008006" key="4">
    <source>
        <dbReference type="Google" id="ProtNLM"/>
    </source>
</evidence>